<evidence type="ECO:0000313" key="3">
    <source>
        <dbReference type="EMBL" id="MPC69009.1"/>
    </source>
</evidence>
<accession>A0A5B7HH03</accession>
<dbReference type="EMBL" id="VSRR010028746">
    <property type="protein sequence ID" value="MPC69009.1"/>
    <property type="molecule type" value="Genomic_DNA"/>
</dbReference>
<proteinExistence type="predicted"/>
<gene>
    <name evidence="3" type="ORF">E2C01_063222</name>
</gene>
<comment type="caution">
    <text evidence="3">The sequence shown here is derived from an EMBL/GenBank/DDBJ whole genome shotgun (WGS) entry which is preliminary data.</text>
</comment>
<sequence>MTRRNLKTRPGTEGLNDKKQAGHSSFKTPVHFNFFCSYLASPLHLYVNRDRVFFLIFFYTMWAFHGNFWAKGDTF</sequence>
<feature type="region of interest" description="Disordered" evidence="1">
    <location>
        <begin position="1"/>
        <end position="24"/>
    </location>
</feature>
<dbReference type="Proteomes" id="UP000324222">
    <property type="component" value="Unassembled WGS sequence"/>
</dbReference>
<keyword evidence="2" id="KW-0472">Membrane</keyword>
<reference evidence="3 4" key="1">
    <citation type="submission" date="2019-05" db="EMBL/GenBank/DDBJ databases">
        <title>Another draft genome of Portunus trituberculatus and its Hox gene families provides insights of decapod evolution.</title>
        <authorList>
            <person name="Jeong J.-H."/>
            <person name="Song I."/>
            <person name="Kim S."/>
            <person name="Choi T."/>
            <person name="Kim D."/>
            <person name="Ryu S."/>
            <person name="Kim W."/>
        </authorList>
    </citation>
    <scope>NUCLEOTIDE SEQUENCE [LARGE SCALE GENOMIC DNA]</scope>
    <source>
        <tissue evidence="3">Muscle</tissue>
    </source>
</reference>
<evidence type="ECO:0000256" key="2">
    <source>
        <dbReference type="SAM" id="Phobius"/>
    </source>
</evidence>
<keyword evidence="4" id="KW-1185">Reference proteome</keyword>
<keyword evidence="2" id="KW-0812">Transmembrane</keyword>
<evidence type="ECO:0000256" key="1">
    <source>
        <dbReference type="SAM" id="MobiDB-lite"/>
    </source>
</evidence>
<feature type="transmembrane region" description="Helical" evidence="2">
    <location>
        <begin position="52"/>
        <end position="70"/>
    </location>
</feature>
<dbReference type="AlphaFoldDB" id="A0A5B7HH03"/>
<name>A0A5B7HH03_PORTR</name>
<organism evidence="3 4">
    <name type="scientific">Portunus trituberculatus</name>
    <name type="common">Swimming crab</name>
    <name type="synonym">Neptunus trituberculatus</name>
    <dbReference type="NCBI Taxonomy" id="210409"/>
    <lineage>
        <taxon>Eukaryota</taxon>
        <taxon>Metazoa</taxon>
        <taxon>Ecdysozoa</taxon>
        <taxon>Arthropoda</taxon>
        <taxon>Crustacea</taxon>
        <taxon>Multicrustacea</taxon>
        <taxon>Malacostraca</taxon>
        <taxon>Eumalacostraca</taxon>
        <taxon>Eucarida</taxon>
        <taxon>Decapoda</taxon>
        <taxon>Pleocyemata</taxon>
        <taxon>Brachyura</taxon>
        <taxon>Eubrachyura</taxon>
        <taxon>Portunoidea</taxon>
        <taxon>Portunidae</taxon>
        <taxon>Portuninae</taxon>
        <taxon>Portunus</taxon>
    </lineage>
</organism>
<protein>
    <submittedName>
        <fullName evidence="3">Uncharacterized protein</fullName>
    </submittedName>
</protein>
<evidence type="ECO:0000313" key="4">
    <source>
        <dbReference type="Proteomes" id="UP000324222"/>
    </source>
</evidence>
<keyword evidence="2" id="KW-1133">Transmembrane helix</keyword>